<keyword evidence="4" id="KW-0597">Phosphoprotein</keyword>
<dbReference type="Proteomes" id="UP001322392">
    <property type="component" value="Chromosome"/>
</dbReference>
<dbReference type="InterPro" id="IPR003594">
    <property type="entry name" value="HATPase_dom"/>
</dbReference>
<keyword evidence="6" id="KW-0547">Nucleotide-binding</keyword>
<evidence type="ECO:0000256" key="8">
    <source>
        <dbReference type="ARBA" id="ARBA00022840"/>
    </source>
</evidence>
<evidence type="ECO:0000256" key="2">
    <source>
        <dbReference type="ARBA" id="ARBA00004370"/>
    </source>
</evidence>
<dbReference type="SUPFAM" id="SSF158472">
    <property type="entry name" value="HAMP domain-like"/>
    <property type="match status" value="1"/>
</dbReference>
<dbReference type="Gene3D" id="3.30.565.10">
    <property type="entry name" value="Histidine kinase-like ATPase, C-terminal domain"/>
    <property type="match status" value="1"/>
</dbReference>
<dbReference type="PRINTS" id="PR00344">
    <property type="entry name" value="BCTRLSENSOR"/>
</dbReference>
<dbReference type="InterPro" id="IPR036097">
    <property type="entry name" value="HisK_dim/P_sf"/>
</dbReference>
<keyword evidence="7" id="KW-0418">Kinase</keyword>
<dbReference type="CDD" id="cd00130">
    <property type="entry name" value="PAS"/>
    <property type="match status" value="1"/>
</dbReference>
<keyword evidence="11" id="KW-1133">Transmembrane helix</keyword>
<dbReference type="PROSITE" id="PS50112">
    <property type="entry name" value="PAS"/>
    <property type="match status" value="1"/>
</dbReference>
<dbReference type="Pfam" id="PF02518">
    <property type="entry name" value="HATPase_c"/>
    <property type="match status" value="1"/>
</dbReference>
<evidence type="ECO:0000313" key="15">
    <source>
        <dbReference type="EMBL" id="WRI23794.1"/>
    </source>
</evidence>
<keyword evidence="11" id="KW-0472">Membrane</keyword>
<keyword evidence="8 15" id="KW-0067">ATP-binding</keyword>
<evidence type="ECO:0000259" key="13">
    <source>
        <dbReference type="PROSITE" id="PS50112"/>
    </source>
</evidence>
<dbReference type="InterPro" id="IPR035965">
    <property type="entry name" value="PAS-like_dom_sf"/>
</dbReference>
<evidence type="ECO:0000313" key="16">
    <source>
        <dbReference type="Proteomes" id="UP001322392"/>
    </source>
</evidence>
<dbReference type="InterPro" id="IPR005467">
    <property type="entry name" value="His_kinase_dom"/>
</dbReference>
<evidence type="ECO:0000256" key="1">
    <source>
        <dbReference type="ARBA" id="ARBA00000085"/>
    </source>
</evidence>
<evidence type="ECO:0000259" key="14">
    <source>
        <dbReference type="PROSITE" id="PS50885"/>
    </source>
</evidence>
<dbReference type="Gene3D" id="1.10.287.130">
    <property type="match status" value="1"/>
</dbReference>
<feature type="domain" description="HAMP" evidence="14">
    <location>
        <begin position="185"/>
        <end position="238"/>
    </location>
</feature>
<comment type="subcellular location">
    <subcellularLocation>
        <location evidence="2">Membrane</location>
    </subcellularLocation>
</comment>
<dbReference type="SUPFAM" id="SSF55785">
    <property type="entry name" value="PYP-like sensor domain (PAS domain)"/>
    <property type="match status" value="1"/>
</dbReference>
<dbReference type="SMART" id="SM00387">
    <property type="entry name" value="HATPase_c"/>
    <property type="match status" value="1"/>
</dbReference>
<dbReference type="Pfam" id="PF00672">
    <property type="entry name" value="HAMP"/>
    <property type="match status" value="1"/>
</dbReference>
<dbReference type="CDD" id="cd00082">
    <property type="entry name" value="HisKA"/>
    <property type="match status" value="1"/>
</dbReference>
<dbReference type="InterPro" id="IPR004358">
    <property type="entry name" value="Sig_transdc_His_kin-like_C"/>
</dbReference>
<feature type="coiled-coil region" evidence="10">
    <location>
        <begin position="230"/>
        <end position="271"/>
    </location>
</feature>
<dbReference type="InterPro" id="IPR003661">
    <property type="entry name" value="HisK_dim/P_dom"/>
</dbReference>
<evidence type="ECO:0000256" key="5">
    <source>
        <dbReference type="ARBA" id="ARBA00022679"/>
    </source>
</evidence>
<keyword evidence="5" id="KW-0808">Transferase</keyword>
<dbReference type="InterPro" id="IPR000014">
    <property type="entry name" value="PAS"/>
</dbReference>
<dbReference type="CDD" id="cd06225">
    <property type="entry name" value="HAMP"/>
    <property type="match status" value="1"/>
</dbReference>
<dbReference type="NCBIfam" id="TIGR00229">
    <property type="entry name" value="sensory_box"/>
    <property type="match status" value="1"/>
</dbReference>
<dbReference type="SMART" id="SM00388">
    <property type="entry name" value="HisKA"/>
    <property type="match status" value="1"/>
</dbReference>
<dbReference type="Pfam" id="PF00989">
    <property type="entry name" value="PAS"/>
    <property type="match status" value="1"/>
</dbReference>
<protein>
    <recommendedName>
        <fullName evidence="3">histidine kinase</fullName>
        <ecNumber evidence="3">2.7.13.3</ecNumber>
    </recommendedName>
</protein>
<evidence type="ECO:0000256" key="10">
    <source>
        <dbReference type="SAM" id="Coils"/>
    </source>
</evidence>
<dbReference type="RefSeq" id="WP_323987452.1">
    <property type="nucleotide sequence ID" value="NZ_CP139639.1"/>
</dbReference>
<dbReference type="SMART" id="SM00304">
    <property type="entry name" value="HAMP"/>
    <property type="match status" value="1"/>
</dbReference>
<accession>A0ABZ1A636</accession>
<dbReference type="EMBL" id="CP139639">
    <property type="protein sequence ID" value="WRI23794.1"/>
    <property type="molecule type" value="Genomic_DNA"/>
</dbReference>
<evidence type="ECO:0000256" key="3">
    <source>
        <dbReference type="ARBA" id="ARBA00012438"/>
    </source>
</evidence>
<keyword evidence="9" id="KW-0902">Two-component regulatory system</keyword>
<keyword evidence="16" id="KW-1185">Reference proteome</keyword>
<dbReference type="InterPro" id="IPR013767">
    <property type="entry name" value="PAS_fold"/>
</dbReference>
<dbReference type="PANTHER" id="PTHR43065">
    <property type="entry name" value="SENSOR HISTIDINE KINASE"/>
    <property type="match status" value="1"/>
</dbReference>
<proteinExistence type="predicted"/>
<feature type="transmembrane region" description="Helical" evidence="11">
    <location>
        <begin position="16"/>
        <end position="42"/>
    </location>
</feature>
<feature type="domain" description="Histidine kinase" evidence="12">
    <location>
        <begin position="419"/>
        <end position="665"/>
    </location>
</feature>
<dbReference type="InterPro" id="IPR003660">
    <property type="entry name" value="HAMP_dom"/>
</dbReference>
<dbReference type="SMART" id="SM00091">
    <property type="entry name" value="PAS"/>
    <property type="match status" value="1"/>
</dbReference>
<dbReference type="PROSITE" id="PS50885">
    <property type="entry name" value="HAMP"/>
    <property type="match status" value="1"/>
</dbReference>
<dbReference type="EC" id="2.7.13.3" evidence="3"/>
<dbReference type="SUPFAM" id="SSF55874">
    <property type="entry name" value="ATPase domain of HSP90 chaperone/DNA topoisomerase II/histidine kinase"/>
    <property type="match status" value="1"/>
</dbReference>
<comment type="catalytic activity">
    <reaction evidence="1">
        <text>ATP + protein L-histidine = ADP + protein N-phospho-L-histidine.</text>
        <dbReference type="EC" id="2.7.13.3"/>
    </reaction>
</comment>
<dbReference type="GO" id="GO:0005524">
    <property type="term" value="F:ATP binding"/>
    <property type="evidence" value="ECO:0007669"/>
    <property type="project" value="UniProtKB-KW"/>
</dbReference>
<dbReference type="Gene3D" id="6.10.340.10">
    <property type="match status" value="1"/>
</dbReference>
<feature type="transmembrane region" description="Helical" evidence="11">
    <location>
        <begin position="155"/>
        <end position="179"/>
    </location>
</feature>
<keyword evidence="11" id="KW-0812">Transmembrane</keyword>
<dbReference type="Gene3D" id="3.30.450.20">
    <property type="entry name" value="PAS domain"/>
    <property type="match status" value="1"/>
</dbReference>
<gene>
    <name evidence="15" type="ORF">SPL95_24790</name>
</gene>
<evidence type="ECO:0000256" key="6">
    <source>
        <dbReference type="ARBA" id="ARBA00022741"/>
    </source>
</evidence>
<reference evidence="15 16" key="1">
    <citation type="submission" date="2023-12" db="EMBL/GenBank/DDBJ databases">
        <title>First complete genome sequence of Pseudomonas canadensis strain Pcan-CK-23 isolated from homogenized tissues of Zophobas morio larvae.</title>
        <authorList>
            <person name="Kundlacz C."/>
            <person name="Aldeia C."/>
            <person name="Eddoubaji Y."/>
            <person name="Campos-Madueno E.I."/>
            <person name="Endimiani A."/>
        </authorList>
    </citation>
    <scope>NUCLEOTIDE SEQUENCE [LARGE SCALE GENOMIC DNA]</scope>
    <source>
        <strain evidence="15 16">Pcan-CK-23</strain>
    </source>
</reference>
<dbReference type="Pfam" id="PF00512">
    <property type="entry name" value="HisKA"/>
    <property type="match status" value="1"/>
</dbReference>
<name>A0ABZ1A636_9PSED</name>
<organism evidence="15 16">
    <name type="scientific">Pseudomonas canadensis</name>
    <dbReference type="NCBI Taxonomy" id="915099"/>
    <lineage>
        <taxon>Bacteria</taxon>
        <taxon>Pseudomonadati</taxon>
        <taxon>Pseudomonadota</taxon>
        <taxon>Gammaproteobacteria</taxon>
        <taxon>Pseudomonadales</taxon>
        <taxon>Pseudomonadaceae</taxon>
        <taxon>Pseudomonas</taxon>
    </lineage>
</organism>
<feature type="domain" description="PAS" evidence="13">
    <location>
        <begin position="285"/>
        <end position="338"/>
    </location>
</feature>
<evidence type="ECO:0000259" key="12">
    <source>
        <dbReference type="PROSITE" id="PS50109"/>
    </source>
</evidence>
<sequence length="678" mass="75606">MPLRQRLENLPVGQKLLAALLVLLTTVLLVANLTFISAAYWISQESMAPQALQAIGRLVSNPALAAEALESPAKADALLNELTSYSPLRAAALYDGEGNRLAQMQHGDRLHLPDNYRHIEAWRVTEFRSNQVITLPRAGQPSGHLLLVASSELPVAFYTGTLTASLGILIFSVLLWLIIARQIKRLITRPIHELEELSRQVTREENYALRAGRGNHDEIGSLAEAFNTMLSRIEAREQQLKRARDDSQAAYDQAQGLAEETRHTNRKLELEVQVRSKIEKKLTGFQNYLNSIIDSMPSALIALDEQLYVTQWNQEASALSGTRLDEALNQPIYLAFQPLKPYLPQIRAAVEQHTVERIERVTWFKDDEAKHYALTFYPLMGGAGRGVVIRIDDITQRLSLEEMMVQSEKMLSVGGLAAGMAHEINNPLGAILHNVQNIRRRLSPDLPKNLEHAERAGIELETVNHYLQSREVPQLLDGIQQAGARAAKIVTHMLSFSRRSNRQMAPCDLPALIDQAVEIAGNDFDLAIGFDFKGQAIIRQFDPQLGPVPGTANELEQVLLNLLKNAAQAIHLRADDSEPGRIILRTRLNPPWAEIQVEDNGIGMSENVRKRTFEPFFTTKEIGQGTGLGLSVSYFIITNNHKGQMEVHSTLGQGTCFTLRLPLAGSQIPPYELNQLEH</sequence>
<dbReference type="InterPro" id="IPR036890">
    <property type="entry name" value="HATPase_C_sf"/>
</dbReference>
<keyword evidence="10" id="KW-0175">Coiled coil</keyword>
<evidence type="ECO:0000256" key="4">
    <source>
        <dbReference type="ARBA" id="ARBA00022553"/>
    </source>
</evidence>
<evidence type="ECO:0000256" key="11">
    <source>
        <dbReference type="SAM" id="Phobius"/>
    </source>
</evidence>
<dbReference type="PROSITE" id="PS50109">
    <property type="entry name" value="HIS_KIN"/>
    <property type="match status" value="1"/>
</dbReference>
<dbReference type="SUPFAM" id="SSF47384">
    <property type="entry name" value="Homodimeric domain of signal transducing histidine kinase"/>
    <property type="match status" value="1"/>
</dbReference>
<evidence type="ECO:0000256" key="9">
    <source>
        <dbReference type="ARBA" id="ARBA00023012"/>
    </source>
</evidence>
<dbReference type="PANTHER" id="PTHR43065:SF42">
    <property type="entry name" value="TWO-COMPONENT SENSOR PPRA"/>
    <property type="match status" value="1"/>
</dbReference>
<evidence type="ECO:0000256" key="7">
    <source>
        <dbReference type="ARBA" id="ARBA00022777"/>
    </source>
</evidence>